<evidence type="ECO:0000313" key="4">
    <source>
        <dbReference type="Proteomes" id="UP001626536"/>
    </source>
</evidence>
<dbReference type="PANTHER" id="PTHR36919">
    <property type="entry name" value="BLR1215 PROTEIN"/>
    <property type="match status" value="1"/>
</dbReference>
<feature type="domain" description="DUF2147" evidence="2">
    <location>
        <begin position="26"/>
        <end position="134"/>
    </location>
</feature>
<evidence type="ECO:0000256" key="1">
    <source>
        <dbReference type="SAM" id="SignalP"/>
    </source>
</evidence>
<name>A0ABZ0HR22_9HYPH</name>
<dbReference type="Gene3D" id="2.40.128.520">
    <property type="match status" value="1"/>
</dbReference>
<reference evidence="3 4" key="1">
    <citation type="submission" date="2023-10" db="EMBL/GenBank/DDBJ databases">
        <title>Novel methanotroph of the genus Methylocapsa from a subarctic wetland.</title>
        <authorList>
            <person name="Belova S.E."/>
            <person name="Oshkin I.Y."/>
            <person name="Miroshnikov K."/>
            <person name="Dedysh S.N."/>
        </authorList>
    </citation>
    <scope>NUCLEOTIDE SEQUENCE [LARGE SCALE GENOMIC DNA]</scope>
    <source>
        <strain evidence="3 4">RX1</strain>
    </source>
</reference>
<keyword evidence="1" id="KW-0732">Signal</keyword>
<dbReference type="Pfam" id="PF09917">
    <property type="entry name" value="DUF2147"/>
    <property type="match status" value="1"/>
</dbReference>
<dbReference type="EMBL" id="CP136862">
    <property type="protein sequence ID" value="WOJ89222.1"/>
    <property type="molecule type" value="Genomic_DNA"/>
</dbReference>
<dbReference type="InterPro" id="IPR019223">
    <property type="entry name" value="DUF2147"/>
</dbReference>
<keyword evidence="4" id="KW-1185">Reference proteome</keyword>
<proteinExistence type="predicted"/>
<organism evidence="3 4">
    <name type="scientific">Methylocapsa polymorpha</name>
    <dbReference type="NCBI Taxonomy" id="3080828"/>
    <lineage>
        <taxon>Bacteria</taxon>
        <taxon>Pseudomonadati</taxon>
        <taxon>Pseudomonadota</taxon>
        <taxon>Alphaproteobacteria</taxon>
        <taxon>Hyphomicrobiales</taxon>
        <taxon>Beijerinckiaceae</taxon>
        <taxon>Methylocapsa</taxon>
    </lineage>
</organism>
<sequence>MTRRLILSAIAFAAFSVSQAHADPLGEWRVADGNATVQIRKCGGGFCGFVASTRTAPGRDEKNPDPSKRSRSVLGIEVLINLRPAGNNLWKGTTYNAEDGQFYSATVSLQSERALQIQGCVPNGGLCGNETWVRVK</sequence>
<protein>
    <submittedName>
        <fullName evidence="3">DUF2147 domain-containing protein</fullName>
    </submittedName>
</protein>
<dbReference type="Proteomes" id="UP001626536">
    <property type="component" value="Chromosome"/>
</dbReference>
<dbReference type="RefSeq" id="WP_407338665.1">
    <property type="nucleotide sequence ID" value="NZ_CP136862.1"/>
</dbReference>
<evidence type="ECO:0000313" key="3">
    <source>
        <dbReference type="EMBL" id="WOJ89222.1"/>
    </source>
</evidence>
<dbReference type="PANTHER" id="PTHR36919:SF2">
    <property type="entry name" value="BLL6627 PROTEIN"/>
    <property type="match status" value="1"/>
</dbReference>
<accession>A0ABZ0HR22</accession>
<feature type="signal peptide" evidence="1">
    <location>
        <begin position="1"/>
        <end position="22"/>
    </location>
</feature>
<gene>
    <name evidence="3" type="ORF">RZS28_15660</name>
</gene>
<feature type="chain" id="PRO_5047549826" evidence="1">
    <location>
        <begin position="23"/>
        <end position="136"/>
    </location>
</feature>
<evidence type="ECO:0000259" key="2">
    <source>
        <dbReference type="Pfam" id="PF09917"/>
    </source>
</evidence>